<keyword evidence="3" id="KW-1185">Reference proteome</keyword>
<evidence type="ECO:0000313" key="2">
    <source>
        <dbReference type="EMBL" id="QOQ88067.1"/>
    </source>
</evidence>
<evidence type="ECO:0000313" key="3">
    <source>
        <dbReference type="Proteomes" id="UP000594749"/>
    </source>
</evidence>
<evidence type="ECO:0000256" key="1">
    <source>
        <dbReference type="SAM" id="Phobius"/>
    </source>
</evidence>
<dbReference type="RefSeq" id="WP_025801840.1">
    <property type="nucleotide sequence ID" value="NZ_CP053842.1"/>
</dbReference>
<keyword evidence="1" id="KW-0812">Transmembrane</keyword>
<proteinExistence type="predicted"/>
<organism evidence="2 3">
    <name type="scientific">Campylobacter corcagiensis</name>
    <dbReference type="NCBI Taxonomy" id="1448857"/>
    <lineage>
        <taxon>Bacteria</taxon>
        <taxon>Pseudomonadati</taxon>
        <taxon>Campylobacterota</taxon>
        <taxon>Epsilonproteobacteria</taxon>
        <taxon>Campylobacterales</taxon>
        <taxon>Campylobacteraceae</taxon>
        <taxon>Campylobacter</taxon>
    </lineage>
</organism>
<sequence length="150" mass="17139">MNSASIFLALEKKLPKDEILKQKLIDKLDTLSDEQRDRVFERIPFLKLKSPAVIFWVGSFLLGHFGVNRFMIGETLMGALKLGLYLISVVVDVFDSDEMSILYGILTIGVLIWWIADLFTTGPKVRKENLDKIFYVINEVKNTKGDKNVE</sequence>
<protein>
    <submittedName>
        <fullName evidence="2">TM2 domain-containing protein</fullName>
    </submittedName>
</protein>
<name>A0A7M1LHK5_9BACT</name>
<keyword evidence="1" id="KW-1133">Transmembrane helix</keyword>
<dbReference type="EMBL" id="CP063078">
    <property type="protein sequence ID" value="QOQ88067.1"/>
    <property type="molecule type" value="Genomic_DNA"/>
</dbReference>
<feature type="transmembrane region" description="Helical" evidence="1">
    <location>
        <begin position="100"/>
        <end position="119"/>
    </location>
</feature>
<dbReference type="Proteomes" id="UP000594749">
    <property type="component" value="Chromosome"/>
</dbReference>
<reference evidence="2 3" key="1">
    <citation type="submission" date="2020-10" db="EMBL/GenBank/DDBJ databases">
        <title>Campylobacter and Helicobacter PacBio genomes.</title>
        <authorList>
            <person name="Lane C."/>
        </authorList>
    </citation>
    <scope>NUCLEOTIDE SEQUENCE [LARGE SCALE GENOMIC DNA]</scope>
    <source>
        <strain evidence="2 3">2016D-0077</strain>
    </source>
</reference>
<accession>A0A7M1LHK5</accession>
<feature type="transmembrane region" description="Helical" evidence="1">
    <location>
        <begin position="53"/>
        <end position="71"/>
    </location>
</feature>
<keyword evidence="1" id="KW-0472">Membrane</keyword>
<dbReference type="AlphaFoldDB" id="A0A7M1LHK5"/>
<gene>
    <name evidence="2" type="ORF">IMC76_04560</name>
</gene>